<comment type="caution">
    <text evidence="3">The sequence shown here is derived from an EMBL/GenBank/DDBJ whole genome shotgun (WGS) entry which is preliminary data.</text>
</comment>
<feature type="non-terminal residue" evidence="3">
    <location>
        <position position="1"/>
    </location>
</feature>
<dbReference type="AlphaFoldDB" id="A0AAV5VF26"/>
<protein>
    <submittedName>
        <fullName evidence="3">Uncharacterized protein</fullName>
    </submittedName>
</protein>
<feature type="compositionally biased region" description="Low complexity" evidence="1">
    <location>
        <begin position="146"/>
        <end position="160"/>
    </location>
</feature>
<name>A0AAV5VF26_9BILA</name>
<sequence>LSSRLVVMKLTLTLLAIVGCAYASTSISSSNCVNGHCISCDNNGCRESRSESAVFGRSVRGVSVCNCINGACQSCEPSGCSPVSSCVHKREVEKRETSRTCACLGRSLPPACFECNKAGVRDYKRVENCNHHNGKRSAEKEEIDFPDFPSSPDLPDYPIY</sequence>
<proteinExistence type="predicted"/>
<evidence type="ECO:0000256" key="1">
    <source>
        <dbReference type="SAM" id="MobiDB-lite"/>
    </source>
</evidence>
<keyword evidence="4" id="KW-1185">Reference proteome</keyword>
<accession>A0AAV5VF26</accession>
<dbReference type="Proteomes" id="UP001432322">
    <property type="component" value="Unassembled WGS sequence"/>
</dbReference>
<keyword evidence="2" id="KW-0732">Signal</keyword>
<feature type="region of interest" description="Disordered" evidence="1">
    <location>
        <begin position="140"/>
        <end position="160"/>
    </location>
</feature>
<evidence type="ECO:0000313" key="4">
    <source>
        <dbReference type="Proteomes" id="UP001432322"/>
    </source>
</evidence>
<feature type="chain" id="PRO_5043786676" evidence="2">
    <location>
        <begin position="24"/>
        <end position="160"/>
    </location>
</feature>
<gene>
    <name evidence="3" type="ORF">PFISCL1PPCAC_7791</name>
</gene>
<reference evidence="3" key="1">
    <citation type="submission" date="2023-10" db="EMBL/GenBank/DDBJ databases">
        <title>Genome assembly of Pristionchus species.</title>
        <authorList>
            <person name="Yoshida K."/>
            <person name="Sommer R.J."/>
        </authorList>
    </citation>
    <scope>NUCLEOTIDE SEQUENCE</scope>
    <source>
        <strain evidence="3">RS5133</strain>
    </source>
</reference>
<organism evidence="3 4">
    <name type="scientific">Pristionchus fissidentatus</name>
    <dbReference type="NCBI Taxonomy" id="1538716"/>
    <lineage>
        <taxon>Eukaryota</taxon>
        <taxon>Metazoa</taxon>
        <taxon>Ecdysozoa</taxon>
        <taxon>Nematoda</taxon>
        <taxon>Chromadorea</taxon>
        <taxon>Rhabditida</taxon>
        <taxon>Rhabditina</taxon>
        <taxon>Diplogasteromorpha</taxon>
        <taxon>Diplogasteroidea</taxon>
        <taxon>Neodiplogasteridae</taxon>
        <taxon>Pristionchus</taxon>
    </lineage>
</organism>
<evidence type="ECO:0000256" key="2">
    <source>
        <dbReference type="SAM" id="SignalP"/>
    </source>
</evidence>
<feature type="signal peptide" evidence="2">
    <location>
        <begin position="1"/>
        <end position="23"/>
    </location>
</feature>
<dbReference type="EMBL" id="BTSY01000002">
    <property type="protein sequence ID" value="GMT16494.1"/>
    <property type="molecule type" value="Genomic_DNA"/>
</dbReference>
<evidence type="ECO:0000313" key="3">
    <source>
        <dbReference type="EMBL" id="GMT16494.1"/>
    </source>
</evidence>